<dbReference type="RefSeq" id="WP_073255737.1">
    <property type="nucleotide sequence ID" value="NZ_FRCS01000003.1"/>
</dbReference>
<dbReference type="PANTHER" id="PTHR43547:SF2">
    <property type="entry name" value="HYBRID SIGNAL TRANSDUCTION HISTIDINE KINASE C"/>
    <property type="match status" value="1"/>
</dbReference>
<dbReference type="Pfam" id="PF00512">
    <property type="entry name" value="HisKA"/>
    <property type="match status" value="1"/>
</dbReference>
<dbReference type="PANTHER" id="PTHR43547">
    <property type="entry name" value="TWO-COMPONENT HISTIDINE KINASE"/>
    <property type="match status" value="1"/>
</dbReference>
<dbReference type="Proteomes" id="UP000184440">
    <property type="component" value="Unassembled WGS sequence"/>
</dbReference>
<dbReference type="SMART" id="SM00091">
    <property type="entry name" value="PAS"/>
    <property type="match status" value="2"/>
</dbReference>
<dbReference type="InterPro" id="IPR003018">
    <property type="entry name" value="GAF"/>
</dbReference>
<dbReference type="SMART" id="SM00388">
    <property type="entry name" value="HisKA"/>
    <property type="match status" value="1"/>
</dbReference>
<dbReference type="NCBIfam" id="TIGR00229">
    <property type="entry name" value="sensory_box"/>
    <property type="match status" value="1"/>
</dbReference>
<dbReference type="OrthoDB" id="3273043at2"/>
<evidence type="ECO:0000313" key="8">
    <source>
        <dbReference type="EMBL" id="SHN14277.1"/>
    </source>
</evidence>
<dbReference type="InterPro" id="IPR035965">
    <property type="entry name" value="PAS-like_dom_sf"/>
</dbReference>
<evidence type="ECO:0000259" key="7">
    <source>
        <dbReference type="PROSITE" id="PS50112"/>
    </source>
</evidence>
<dbReference type="CDD" id="cd00075">
    <property type="entry name" value="HATPase"/>
    <property type="match status" value="1"/>
</dbReference>
<dbReference type="Pfam" id="PF02518">
    <property type="entry name" value="HATPase_c"/>
    <property type="match status" value="1"/>
</dbReference>
<dbReference type="InterPro" id="IPR013767">
    <property type="entry name" value="PAS_fold"/>
</dbReference>
<gene>
    <name evidence="8" type="ORF">SAMN05443668_103172</name>
</gene>
<dbReference type="InterPro" id="IPR029016">
    <property type="entry name" value="GAF-like_dom_sf"/>
</dbReference>
<dbReference type="Gene3D" id="1.10.287.130">
    <property type="match status" value="1"/>
</dbReference>
<dbReference type="SUPFAM" id="SSF55785">
    <property type="entry name" value="PYP-like sensor domain (PAS domain)"/>
    <property type="match status" value="2"/>
</dbReference>
<feature type="domain" description="Histidine kinase" evidence="6">
    <location>
        <begin position="628"/>
        <end position="839"/>
    </location>
</feature>
<evidence type="ECO:0000256" key="3">
    <source>
        <dbReference type="ARBA" id="ARBA00012438"/>
    </source>
</evidence>
<evidence type="ECO:0000256" key="1">
    <source>
        <dbReference type="ARBA" id="ARBA00000085"/>
    </source>
</evidence>
<dbReference type="SUPFAM" id="SSF55781">
    <property type="entry name" value="GAF domain-like"/>
    <property type="match status" value="2"/>
</dbReference>
<dbReference type="EMBL" id="FRCS01000003">
    <property type="protein sequence ID" value="SHN14277.1"/>
    <property type="molecule type" value="Genomic_DNA"/>
</dbReference>
<dbReference type="AlphaFoldDB" id="A0A1M7PBR7"/>
<comment type="subcellular location">
    <subcellularLocation>
        <location evidence="2">Cell membrane</location>
    </subcellularLocation>
</comment>
<keyword evidence="5" id="KW-0418">Kinase</keyword>
<evidence type="ECO:0000256" key="2">
    <source>
        <dbReference type="ARBA" id="ARBA00004236"/>
    </source>
</evidence>
<dbReference type="InterPro" id="IPR003661">
    <property type="entry name" value="HisK_dim/P_dom"/>
</dbReference>
<dbReference type="Pfam" id="PF08448">
    <property type="entry name" value="PAS_4"/>
    <property type="match status" value="1"/>
</dbReference>
<keyword evidence="5" id="KW-0808">Transferase</keyword>
<keyword evidence="9" id="KW-1185">Reference proteome</keyword>
<feature type="domain" description="PAS" evidence="7">
    <location>
        <begin position="177"/>
        <end position="228"/>
    </location>
</feature>
<dbReference type="SMART" id="SM00065">
    <property type="entry name" value="GAF"/>
    <property type="match status" value="2"/>
</dbReference>
<evidence type="ECO:0000313" key="9">
    <source>
        <dbReference type="Proteomes" id="UP000184440"/>
    </source>
</evidence>
<dbReference type="SUPFAM" id="SSF47384">
    <property type="entry name" value="Homodimeric domain of signal transducing histidine kinase"/>
    <property type="match status" value="1"/>
</dbReference>
<dbReference type="CDD" id="cd00130">
    <property type="entry name" value="PAS"/>
    <property type="match status" value="2"/>
</dbReference>
<dbReference type="InterPro" id="IPR000014">
    <property type="entry name" value="PAS"/>
</dbReference>
<accession>A0A1M7PBR7</accession>
<dbReference type="PROSITE" id="PS50112">
    <property type="entry name" value="PAS"/>
    <property type="match status" value="1"/>
</dbReference>
<dbReference type="CDD" id="cd00082">
    <property type="entry name" value="HisKA"/>
    <property type="match status" value="1"/>
</dbReference>
<dbReference type="PROSITE" id="PS50109">
    <property type="entry name" value="HIS_KIN"/>
    <property type="match status" value="1"/>
</dbReference>
<dbReference type="GO" id="GO:0006355">
    <property type="term" value="P:regulation of DNA-templated transcription"/>
    <property type="evidence" value="ECO:0007669"/>
    <property type="project" value="InterPro"/>
</dbReference>
<dbReference type="InterPro" id="IPR005467">
    <property type="entry name" value="His_kinase_dom"/>
</dbReference>
<keyword evidence="4" id="KW-0597">Phosphoprotein</keyword>
<organism evidence="8 9">
    <name type="scientific">Cryptosporangium aurantiacum</name>
    <dbReference type="NCBI Taxonomy" id="134849"/>
    <lineage>
        <taxon>Bacteria</taxon>
        <taxon>Bacillati</taxon>
        <taxon>Actinomycetota</taxon>
        <taxon>Actinomycetes</taxon>
        <taxon>Cryptosporangiales</taxon>
        <taxon>Cryptosporangiaceae</taxon>
        <taxon>Cryptosporangium</taxon>
    </lineage>
</organism>
<protein>
    <recommendedName>
        <fullName evidence="3">histidine kinase</fullName>
        <ecNumber evidence="3">2.7.13.3</ecNumber>
    </recommendedName>
</protein>
<sequence length="839" mass="89972">MVVEDSGVLADPARLAAVDRALRVMAALPVPLAGIAQVAARLSDAPMGVITLVGVEQEHLAGSYGTPAALVADGCIPEAYSVCKYVVSGDAPVACENMRTDPEKQLREHPLTREYGIRAFLGIPLRDATGRPVGSLTVLDTRARPWTDAHRSALTELAVLVDQVPATVPEIGTALLAELDTMEVLDSLAEAFLTLSPAGVITGWNAAARDMFGFTVAEACGQPVAELFDAHYNGRPVPDVLGALLAGDGETITGTAVLRHRDGRAVHARVRMSTLHGPGGSAVVCVFLTDITDQVDAAETARAAAAKADNAVDAQRGFAEALLDSLGEGVIAVNEEGRAVVFNRALRALHAIPAELPLDAAHAVALTQLHRPDGEPMGPDTRVLEKAQQGGTTRESETLIRVPGHPDRHVVASAQPIRTSDGRRIGAVTTVQDVTDRRRAERFRDCQLAVAKILNQPRSLTDLAQDVLRLVGQTLSWPYLSLRLSEPATDTLYRIAQWHPEDYDLDEILPARMPRDADTIPTQVWATGEPIWEPDLASSHWITDPDSRDRAHVFAERGLRSVLSVPVRDGEDVLGVLTCFADTVEHDEFLLTGLLGDVAAQIAQFLIRRHAEELAAELSRARADFTALIGHDMRTPLTTIGTYIQFLLEDPGPRPDTERQLLEGIDRNSQALRELVEGLLDLTALECDDQPLATHHVDLCALITDATAAALPAATATGIRLHTTLPHQVHVNGDRDRLRQLIDKLLTTTITGNPGGGDVHLILDRATDTARLTITDPGGLDLPDEAFERFSQANTTGTGNTTSGLGFVLSRAIAERHGGTLTVTKTAQTITTTVHLPLP</sequence>
<dbReference type="InterPro" id="IPR036097">
    <property type="entry name" value="HisK_dim/P_sf"/>
</dbReference>
<dbReference type="InterPro" id="IPR003594">
    <property type="entry name" value="HATPase_dom"/>
</dbReference>
<dbReference type="Gene3D" id="3.30.450.20">
    <property type="entry name" value="PAS domain"/>
    <property type="match status" value="2"/>
</dbReference>
<reference evidence="8 9" key="1">
    <citation type="submission" date="2016-11" db="EMBL/GenBank/DDBJ databases">
        <authorList>
            <person name="Jaros S."/>
            <person name="Januszkiewicz K."/>
            <person name="Wedrychowicz H."/>
        </authorList>
    </citation>
    <scope>NUCLEOTIDE SEQUENCE [LARGE SCALE GENOMIC DNA]</scope>
    <source>
        <strain evidence="8 9">DSM 46144</strain>
    </source>
</reference>
<name>A0A1M7PBR7_9ACTN</name>
<dbReference type="EC" id="2.7.13.3" evidence="3"/>
<dbReference type="Pfam" id="PF01590">
    <property type="entry name" value="GAF"/>
    <property type="match status" value="2"/>
</dbReference>
<proteinExistence type="predicted"/>
<dbReference type="InterPro" id="IPR013656">
    <property type="entry name" value="PAS_4"/>
</dbReference>
<dbReference type="Gene3D" id="3.30.565.10">
    <property type="entry name" value="Histidine kinase-like ATPase, C-terminal domain"/>
    <property type="match status" value="1"/>
</dbReference>
<comment type="catalytic activity">
    <reaction evidence="1">
        <text>ATP + protein L-histidine = ADP + protein N-phospho-L-histidine.</text>
        <dbReference type="EC" id="2.7.13.3"/>
    </reaction>
</comment>
<evidence type="ECO:0000259" key="6">
    <source>
        <dbReference type="PROSITE" id="PS50109"/>
    </source>
</evidence>
<evidence type="ECO:0000256" key="4">
    <source>
        <dbReference type="ARBA" id="ARBA00022553"/>
    </source>
</evidence>
<dbReference type="GO" id="GO:0005886">
    <property type="term" value="C:plasma membrane"/>
    <property type="evidence" value="ECO:0007669"/>
    <property type="project" value="UniProtKB-SubCell"/>
</dbReference>
<dbReference type="GO" id="GO:0000155">
    <property type="term" value="F:phosphorelay sensor kinase activity"/>
    <property type="evidence" value="ECO:0007669"/>
    <property type="project" value="InterPro"/>
</dbReference>
<dbReference type="Pfam" id="PF00989">
    <property type="entry name" value="PAS"/>
    <property type="match status" value="1"/>
</dbReference>
<dbReference type="STRING" id="134849.SAMN05443668_103172"/>
<dbReference type="SUPFAM" id="SSF55874">
    <property type="entry name" value="ATPase domain of HSP90 chaperone/DNA topoisomerase II/histidine kinase"/>
    <property type="match status" value="1"/>
</dbReference>
<dbReference type="InterPro" id="IPR036890">
    <property type="entry name" value="HATPase_C_sf"/>
</dbReference>
<dbReference type="SMART" id="SM00387">
    <property type="entry name" value="HATPase_c"/>
    <property type="match status" value="1"/>
</dbReference>
<evidence type="ECO:0000256" key="5">
    <source>
        <dbReference type="ARBA" id="ARBA00022777"/>
    </source>
</evidence>
<dbReference type="Gene3D" id="3.30.450.40">
    <property type="match status" value="2"/>
</dbReference>